<gene>
    <name evidence="7" type="primary">CD58</name>
</gene>
<dbReference type="PANTHER" id="PTHR12080:SF55">
    <property type="entry name" value="LYMPHOCYTE FUNCTION-ASSOCIATED ANTIGEN 3"/>
    <property type="match status" value="1"/>
</dbReference>
<dbReference type="GO" id="GO:0009986">
    <property type="term" value="C:cell surface"/>
    <property type="evidence" value="ECO:0007669"/>
    <property type="project" value="TreeGrafter"/>
</dbReference>
<dbReference type="OrthoDB" id="9427418at2759"/>
<dbReference type="KEGG" id="hai:109392818"/>
<dbReference type="InterPro" id="IPR013783">
    <property type="entry name" value="Ig-like_fold"/>
</dbReference>
<dbReference type="AlphaFoldDB" id="A0A8B7SUF6"/>
<dbReference type="CTD" id="965"/>
<dbReference type="Proteomes" id="UP000694851">
    <property type="component" value="Unplaced"/>
</dbReference>
<accession>A0A8B7SUF6</accession>
<keyword evidence="5" id="KW-1133">Transmembrane helix</keyword>
<keyword evidence="3 5" id="KW-0472">Membrane</keyword>
<dbReference type="GO" id="GO:0016020">
    <property type="term" value="C:membrane"/>
    <property type="evidence" value="ECO:0007669"/>
    <property type="project" value="UniProtKB-SubCell"/>
</dbReference>
<dbReference type="SUPFAM" id="SSF48726">
    <property type="entry name" value="Immunoglobulin"/>
    <property type="match status" value="1"/>
</dbReference>
<evidence type="ECO:0000313" key="6">
    <source>
        <dbReference type="Proteomes" id="UP000694851"/>
    </source>
</evidence>
<dbReference type="GeneID" id="109392818"/>
<dbReference type="InterPro" id="IPR036179">
    <property type="entry name" value="Ig-like_dom_sf"/>
</dbReference>
<protein>
    <submittedName>
        <fullName evidence="7">Lymphocyte function-associated antigen 3</fullName>
    </submittedName>
</protein>
<evidence type="ECO:0000313" key="7">
    <source>
        <dbReference type="RefSeq" id="XP_019517017.1"/>
    </source>
</evidence>
<dbReference type="CDD" id="cd05775">
    <property type="entry name" value="IgV_CD2_like_N"/>
    <property type="match status" value="1"/>
</dbReference>
<comment type="subcellular location">
    <subcellularLocation>
        <location evidence="1">Membrane</location>
    </subcellularLocation>
</comment>
<evidence type="ECO:0000256" key="1">
    <source>
        <dbReference type="ARBA" id="ARBA00004370"/>
    </source>
</evidence>
<evidence type="ECO:0000256" key="4">
    <source>
        <dbReference type="ARBA" id="ARBA00023180"/>
    </source>
</evidence>
<dbReference type="InterPro" id="IPR015631">
    <property type="entry name" value="CD2/SLAM_rcpt"/>
</dbReference>
<keyword evidence="4" id="KW-0325">Glycoprotein</keyword>
<proteinExistence type="predicted"/>
<dbReference type="PANTHER" id="PTHR12080">
    <property type="entry name" value="SIGNALING LYMPHOCYTIC ACTIVATION MOLECULE"/>
    <property type="match status" value="1"/>
</dbReference>
<dbReference type="RefSeq" id="XP_019517017.1">
    <property type="nucleotide sequence ID" value="XM_019661472.1"/>
</dbReference>
<dbReference type="Gene3D" id="2.60.40.10">
    <property type="entry name" value="Immunoglobulins"/>
    <property type="match status" value="1"/>
</dbReference>
<sequence>MAAVGTTGFAVAGLFLLRFGFISCETLRIYGAMSGNVTLSLPSPISFTEVLWKKGKDKVAEWDEKDPIRTYPPFKNRVHLDTVHGNLTIFNLTLLDEDEYEVEFFSLENMIFMKVLSKKFVLKILEPLPSPILNCSVTDRNITVTCRIPENNYSHPNLVNYSWHCHSAQCNYSVNPVMYFEKEDVLSQEVQCIVSDPVDKRTSSIILGSCVQDDLSRHRYLLIPAFVLSASIVLILKGMYTFLKKKIIFSNLNWCFKD</sequence>
<organism evidence="6 7">
    <name type="scientific">Hipposideros armiger</name>
    <name type="common">Great Himalayan leaf-nosed bat</name>
    <dbReference type="NCBI Taxonomy" id="186990"/>
    <lineage>
        <taxon>Eukaryota</taxon>
        <taxon>Metazoa</taxon>
        <taxon>Chordata</taxon>
        <taxon>Craniata</taxon>
        <taxon>Vertebrata</taxon>
        <taxon>Euteleostomi</taxon>
        <taxon>Mammalia</taxon>
        <taxon>Eutheria</taxon>
        <taxon>Laurasiatheria</taxon>
        <taxon>Chiroptera</taxon>
        <taxon>Yinpterochiroptera</taxon>
        <taxon>Rhinolophoidea</taxon>
        <taxon>Hipposideridae</taxon>
        <taxon>Hipposideros</taxon>
    </lineage>
</organism>
<evidence type="ECO:0000256" key="2">
    <source>
        <dbReference type="ARBA" id="ARBA00022729"/>
    </source>
</evidence>
<evidence type="ECO:0000256" key="5">
    <source>
        <dbReference type="SAM" id="Phobius"/>
    </source>
</evidence>
<reference evidence="7" key="1">
    <citation type="submission" date="2025-08" db="UniProtKB">
        <authorList>
            <consortium name="RefSeq"/>
        </authorList>
    </citation>
    <scope>IDENTIFICATION</scope>
    <source>
        <tissue evidence="7">Muscle</tissue>
    </source>
</reference>
<keyword evidence="6" id="KW-1185">Reference proteome</keyword>
<evidence type="ECO:0000256" key="3">
    <source>
        <dbReference type="ARBA" id="ARBA00023136"/>
    </source>
</evidence>
<keyword evidence="5" id="KW-0812">Transmembrane</keyword>
<name>A0A8B7SUF6_HIPAR</name>
<dbReference type="GO" id="GO:0005102">
    <property type="term" value="F:signaling receptor binding"/>
    <property type="evidence" value="ECO:0007669"/>
    <property type="project" value="TreeGrafter"/>
</dbReference>
<feature type="transmembrane region" description="Helical" evidence="5">
    <location>
        <begin position="220"/>
        <end position="243"/>
    </location>
</feature>
<keyword evidence="2" id="KW-0732">Signal</keyword>